<feature type="non-terminal residue" evidence="1">
    <location>
        <position position="1"/>
    </location>
</feature>
<accession>X1TK57</accession>
<name>X1TK57_9ZZZZ</name>
<dbReference type="AlphaFoldDB" id="X1TK57"/>
<proteinExistence type="predicted"/>
<organism evidence="1">
    <name type="scientific">marine sediment metagenome</name>
    <dbReference type="NCBI Taxonomy" id="412755"/>
    <lineage>
        <taxon>unclassified sequences</taxon>
        <taxon>metagenomes</taxon>
        <taxon>ecological metagenomes</taxon>
    </lineage>
</organism>
<sequence>YDLYCKIKEYPEAGMPEIKDVIDIVGVPPTYELIQHTISHFAYIYDGDVEVTTATFKIDPFTPSAWASNLIKVRLRYLEEGMALATFIG</sequence>
<gene>
    <name evidence="1" type="ORF">S12H4_26177</name>
</gene>
<protein>
    <submittedName>
        <fullName evidence="1">Uncharacterized protein</fullName>
    </submittedName>
</protein>
<reference evidence="1" key="1">
    <citation type="journal article" date="2014" name="Front. Microbiol.">
        <title>High frequency of phylogenetically diverse reductive dehalogenase-homologous genes in deep subseafloor sedimentary metagenomes.</title>
        <authorList>
            <person name="Kawai M."/>
            <person name="Futagami T."/>
            <person name="Toyoda A."/>
            <person name="Takaki Y."/>
            <person name="Nishi S."/>
            <person name="Hori S."/>
            <person name="Arai W."/>
            <person name="Tsubouchi T."/>
            <person name="Morono Y."/>
            <person name="Uchiyama I."/>
            <person name="Ito T."/>
            <person name="Fujiyama A."/>
            <person name="Inagaki F."/>
            <person name="Takami H."/>
        </authorList>
    </citation>
    <scope>NUCLEOTIDE SEQUENCE</scope>
    <source>
        <strain evidence="1">Expedition CK06-06</strain>
    </source>
</reference>
<dbReference type="EMBL" id="BARW01014827">
    <property type="protein sequence ID" value="GAI80419.1"/>
    <property type="molecule type" value="Genomic_DNA"/>
</dbReference>
<comment type="caution">
    <text evidence="1">The sequence shown here is derived from an EMBL/GenBank/DDBJ whole genome shotgun (WGS) entry which is preliminary data.</text>
</comment>
<evidence type="ECO:0000313" key="1">
    <source>
        <dbReference type="EMBL" id="GAI80419.1"/>
    </source>
</evidence>